<sequence length="222" mass="25375">MYASIDVVGSPGITRDKATLNEGVPAIYNISKVCALATQTEIEHNELEELERHVQEWLLFLKRHIPANKFDINEHYLSHIAHIIQDMGPFSGFSCRSLERRIGIMKSKIKSRVQSGRNAENIMIAYATEQQLMMLGDEMRTKIVEHLDVSSSRDLDEKYQLNAAGIPYCNITEKSQSDMMKSSVVIDTSFFVCPFGLLNYLNDGIAYFIWPQMRRELVKIDP</sequence>
<name>A0A8H7SR29_9FUNG</name>
<evidence type="ECO:0000313" key="2">
    <source>
        <dbReference type="Proteomes" id="UP000613177"/>
    </source>
</evidence>
<keyword evidence="2" id="KW-1185">Reference proteome</keyword>
<dbReference type="AlphaFoldDB" id="A0A8H7SR29"/>
<organism evidence="1 2">
    <name type="scientific">Thamnidium elegans</name>
    <dbReference type="NCBI Taxonomy" id="101142"/>
    <lineage>
        <taxon>Eukaryota</taxon>
        <taxon>Fungi</taxon>
        <taxon>Fungi incertae sedis</taxon>
        <taxon>Mucoromycota</taxon>
        <taxon>Mucoromycotina</taxon>
        <taxon>Mucoromycetes</taxon>
        <taxon>Mucorales</taxon>
        <taxon>Mucorineae</taxon>
        <taxon>Mucoraceae</taxon>
        <taxon>Thamnidium</taxon>
    </lineage>
</organism>
<dbReference type="EMBL" id="JAEPRE010000035">
    <property type="protein sequence ID" value="KAG2235289.1"/>
    <property type="molecule type" value="Genomic_DNA"/>
</dbReference>
<comment type="caution">
    <text evidence="1">The sequence shown here is derived from an EMBL/GenBank/DDBJ whole genome shotgun (WGS) entry which is preliminary data.</text>
</comment>
<evidence type="ECO:0000313" key="1">
    <source>
        <dbReference type="EMBL" id="KAG2235289.1"/>
    </source>
</evidence>
<reference evidence="1" key="1">
    <citation type="submission" date="2021-01" db="EMBL/GenBank/DDBJ databases">
        <title>Metabolic potential, ecology and presence of endohyphal bacteria is reflected in genomic diversity of Mucoromycotina.</title>
        <authorList>
            <person name="Muszewska A."/>
            <person name="Okrasinska A."/>
            <person name="Steczkiewicz K."/>
            <person name="Drgas O."/>
            <person name="Orlowska M."/>
            <person name="Perlinska-Lenart U."/>
            <person name="Aleksandrzak-Piekarczyk T."/>
            <person name="Szatraj K."/>
            <person name="Zielenkiewicz U."/>
            <person name="Pilsyk S."/>
            <person name="Malc E."/>
            <person name="Mieczkowski P."/>
            <person name="Kruszewska J.S."/>
            <person name="Biernat P."/>
            <person name="Pawlowska J."/>
        </authorList>
    </citation>
    <scope>NUCLEOTIDE SEQUENCE</scope>
    <source>
        <strain evidence="1">WA0000018081</strain>
    </source>
</reference>
<dbReference type="Proteomes" id="UP000613177">
    <property type="component" value="Unassembled WGS sequence"/>
</dbReference>
<gene>
    <name evidence="1" type="ORF">INT48_007920</name>
</gene>
<proteinExistence type="predicted"/>
<protein>
    <submittedName>
        <fullName evidence="1">Uncharacterized protein</fullName>
    </submittedName>
</protein>
<accession>A0A8H7SR29</accession>